<feature type="compositionally biased region" description="Basic and acidic residues" evidence="1">
    <location>
        <begin position="1"/>
        <end position="10"/>
    </location>
</feature>
<organism evidence="2 3">
    <name type="scientific">Pseudonocardia kongjuensis</name>
    <dbReference type="NCBI Taxonomy" id="102227"/>
    <lineage>
        <taxon>Bacteria</taxon>
        <taxon>Bacillati</taxon>
        <taxon>Actinomycetota</taxon>
        <taxon>Actinomycetes</taxon>
        <taxon>Pseudonocardiales</taxon>
        <taxon>Pseudonocardiaceae</taxon>
        <taxon>Pseudonocardia</taxon>
    </lineage>
</organism>
<evidence type="ECO:0000313" key="3">
    <source>
        <dbReference type="Proteomes" id="UP001501414"/>
    </source>
</evidence>
<evidence type="ECO:0000256" key="1">
    <source>
        <dbReference type="SAM" id="MobiDB-lite"/>
    </source>
</evidence>
<proteinExistence type="predicted"/>
<feature type="region of interest" description="Disordered" evidence="1">
    <location>
        <begin position="1"/>
        <end position="25"/>
    </location>
</feature>
<keyword evidence="3" id="KW-1185">Reference proteome</keyword>
<evidence type="ECO:0000313" key="2">
    <source>
        <dbReference type="EMBL" id="GAA1393712.1"/>
    </source>
</evidence>
<dbReference type="Proteomes" id="UP001501414">
    <property type="component" value="Unassembled WGS sequence"/>
</dbReference>
<protein>
    <submittedName>
        <fullName evidence="2">Uncharacterized protein</fullName>
    </submittedName>
</protein>
<comment type="caution">
    <text evidence="2">The sequence shown here is derived from an EMBL/GenBank/DDBJ whole genome shotgun (WGS) entry which is preliminary data.</text>
</comment>
<reference evidence="3" key="1">
    <citation type="journal article" date="2019" name="Int. J. Syst. Evol. Microbiol.">
        <title>The Global Catalogue of Microorganisms (GCM) 10K type strain sequencing project: providing services to taxonomists for standard genome sequencing and annotation.</title>
        <authorList>
            <consortium name="The Broad Institute Genomics Platform"/>
            <consortium name="The Broad Institute Genome Sequencing Center for Infectious Disease"/>
            <person name="Wu L."/>
            <person name="Ma J."/>
        </authorList>
    </citation>
    <scope>NUCLEOTIDE SEQUENCE [LARGE SCALE GENOMIC DNA]</scope>
    <source>
        <strain evidence="3">JCM 11896</strain>
    </source>
</reference>
<accession>A0ABP4IM99</accession>
<dbReference type="EMBL" id="BAAAJK010000024">
    <property type="protein sequence ID" value="GAA1393712.1"/>
    <property type="molecule type" value="Genomic_DNA"/>
</dbReference>
<gene>
    <name evidence="2" type="ORF">GCM10009613_40650</name>
</gene>
<name>A0ABP4IM99_9PSEU</name>
<sequence length="103" mass="11311">MPRWCAEPDFRAGSATPSWPGSTGSGVRYRCRVTTDVVERTEDLPDPLDAVAEPVSCVRCSTGALLTIVGRCADCISDMGRNHPDEREAWKRELTEAIESRGE</sequence>